<feature type="domain" description="Peptidase M48" evidence="14">
    <location>
        <begin position="72"/>
        <end position="157"/>
    </location>
</feature>
<keyword evidence="7" id="KW-0378">Hydrolase</keyword>
<keyword evidence="4" id="KW-0645">Protease</keyword>
<dbReference type="Pfam" id="PF12796">
    <property type="entry name" value="Ank_2"/>
    <property type="match status" value="1"/>
</dbReference>
<keyword evidence="10" id="KW-0482">Metalloprotease</keyword>
<protein>
    <submittedName>
        <fullName evidence="15">Ankyrin repeat protein</fullName>
    </submittedName>
</protein>
<dbReference type="Gene3D" id="1.25.40.20">
    <property type="entry name" value="Ankyrin repeat-containing domain"/>
    <property type="match status" value="1"/>
</dbReference>
<feature type="repeat" description="ANK" evidence="12">
    <location>
        <begin position="413"/>
        <end position="445"/>
    </location>
</feature>
<comment type="cofactor">
    <cofactor evidence="1">
        <name>Zn(2+)</name>
        <dbReference type="ChEBI" id="CHEBI:29105"/>
    </cofactor>
</comment>
<dbReference type="InterPro" id="IPR050083">
    <property type="entry name" value="HtpX_protease"/>
</dbReference>
<evidence type="ECO:0000256" key="1">
    <source>
        <dbReference type="ARBA" id="ARBA00001947"/>
    </source>
</evidence>
<accession>A0ABR5AU51</accession>
<dbReference type="Gene3D" id="3.30.2010.10">
    <property type="entry name" value="Metalloproteases ('zincins'), catalytic domain"/>
    <property type="match status" value="1"/>
</dbReference>
<keyword evidence="5 13" id="KW-0812">Transmembrane</keyword>
<feature type="repeat" description="ANK" evidence="12">
    <location>
        <begin position="346"/>
        <end position="378"/>
    </location>
</feature>
<dbReference type="InterPro" id="IPR002110">
    <property type="entry name" value="Ankyrin_rpt"/>
</dbReference>
<gene>
    <name evidence="15" type="ORF">SD77_1032</name>
</gene>
<keyword evidence="8" id="KW-0862">Zinc</keyword>
<proteinExistence type="predicted"/>
<dbReference type="PANTHER" id="PTHR43221:SF1">
    <property type="entry name" value="PROTEASE HTPX"/>
    <property type="match status" value="1"/>
</dbReference>
<dbReference type="RefSeq" id="WP_041113988.1">
    <property type="nucleotide sequence ID" value="NZ_JARTHD010000009.1"/>
</dbReference>
<feature type="domain" description="Peptidase M48" evidence="14">
    <location>
        <begin position="165"/>
        <end position="245"/>
    </location>
</feature>
<dbReference type="Pfam" id="PF01435">
    <property type="entry name" value="Peptidase_M48"/>
    <property type="match status" value="2"/>
</dbReference>
<keyword evidence="6" id="KW-0479">Metal-binding</keyword>
<keyword evidence="3" id="KW-1003">Cell membrane</keyword>
<dbReference type="SUPFAM" id="SSF48403">
    <property type="entry name" value="Ankyrin repeat"/>
    <property type="match status" value="1"/>
</dbReference>
<evidence type="ECO:0000256" key="6">
    <source>
        <dbReference type="ARBA" id="ARBA00022723"/>
    </source>
</evidence>
<feature type="transmembrane region" description="Helical" evidence="13">
    <location>
        <begin position="264"/>
        <end position="287"/>
    </location>
</feature>
<dbReference type="CDD" id="cd07325">
    <property type="entry name" value="M48_Ste24p_like"/>
    <property type="match status" value="1"/>
</dbReference>
<evidence type="ECO:0000256" key="13">
    <source>
        <dbReference type="SAM" id="Phobius"/>
    </source>
</evidence>
<dbReference type="SMART" id="SM00248">
    <property type="entry name" value="ANK"/>
    <property type="match status" value="4"/>
</dbReference>
<keyword evidence="11 13" id="KW-0472">Membrane</keyword>
<evidence type="ECO:0000259" key="14">
    <source>
        <dbReference type="Pfam" id="PF01435"/>
    </source>
</evidence>
<evidence type="ECO:0000313" key="15">
    <source>
        <dbReference type="EMBL" id="KIL77703.1"/>
    </source>
</evidence>
<evidence type="ECO:0000256" key="3">
    <source>
        <dbReference type="ARBA" id="ARBA00022475"/>
    </source>
</evidence>
<dbReference type="EMBL" id="JXLP01000012">
    <property type="protein sequence ID" value="KIL77703.1"/>
    <property type="molecule type" value="Genomic_DNA"/>
</dbReference>
<evidence type="ECO:0000256" key="11">
    <source>
        <dbReference type="ARBA" id="ARBA00023136"/>
    </source>
</evidence>
<name>A0ABR5AU51_BACBA</name>
<reference evidence="15 16" key="1">
    <citation type="submission" date="2015-01" db="EMBL/GenBank/DDBJ databases">
        <title>Genome Assembly of Bacillus badius MTCC 1458.</title>
        <authorList>
            <person name="Verma A."/>
            <person name="Khatri I."/>
            <person name="Mual P."/>
            <person name="Subramanian S."/>
            <person name="Krishnamurthi S."/>
        </authorList>
    </citation>
    <scope>NUCLEOTIDE SEQUENCE [LARGE SCALE GENOMIC DNA]</scope>
    <source>
        <strain evidence="15 16">MTCC 1458</strain>
    </source>
</reference>
<dbReference type="PANTHER" id="PTHR43221">
    <property type="entry name" value="PROTEASE HTPX"/>
    <property type="match status" value="1"/>
</dbReference>
<evidence type="ECO:0000256" key="12">
    <source>
        <dbReference type="PROSITE-ProRule" id="PRU00023"/>
    </source>
</evidence>
<dbReference type="PROSITE" id="PS50088">
    <property type="entry name" value="ANK_REPEAT"/>
    <property type="match status" value="3"/>
</dbReference>
<evidence type="ECO:0000313" key="16">
    <source>
        <dbReference type="Proteomes" id="UP000031982"/>
    </source>
</evidence>
<keyword evidence="12" id="KW-0040">ANK repeat</keyword>
<evidence type="ECO:0000256" key="2">
    <source>
        <dbReference type="ARBA" id="ARBA00004651"/>
    </source>
</evidence>
<feature type="transmembrane region" description="Helical" evidence="13">
    <location>
        <begin position="20"/>
        <end position="53"/>
    </location>
</feature>
<feature type="repeat" description="ANK" evidence="12">
    <location>
        <begin position="379"/>
        <end position="411"/>
    </location>
</feature>
<evidence type="ECO:0000256" key="10">
    <source>
        <dbReference type="ARBA" id="ARBA00023049"/>
    </source>
</evidence>
<organism evidence="15 16">
    <name type="scientific">Bacillus badius</name>
    <dbReference type="NCBI Taxonomy" id="1455"/>
    <lineage>
        <taxon>Bacteria</taxon>
        <taxon>Bacillati</taxon>
        <taxon>Bacillota</taxon>
        <taxon>Bacilli</taxon>
        <taxon>Bacillales</taxon>
        <taxon>Bacillaceae</taxon>
        <taxon>Pseudobacillus</taxon>
    </lineage>
</organism>
<evidence type="ECO:0000256" key="9">
    <source>
        <dbReference type="ARBA" id="ARBA00022989"/>
    </source>
</evidence>
<evidence type="ECO:0000256" key="5">
    <source>
        <dbReference type="ARBA" id="ARBA00022692"/>
    </source>
</evidence>
<dbReference type="InterPro" id="IPR001915">
    <property type="entry name" value="Peptidase_M48"/>
</dbReference>
<sequence length="471" mass="53008">MNQEIPLQSLVHKNEKKYFWLVLIISLVTYVGLIASIIGIFIILGLFALSLFLHALSLGHIRANAVKLTENQFPEVYGQVKKLSEAMEIKQVPDVYVMESQGILNAFATRFFGRNMVVLYSEIFELAHHEAKDELTFVIAHELAHIKRNHLTKMMFILPAMWIPGIAELYLRACEYTCDRYAAYYINNREAAKRSLTILAVGKELYQQVNRAEYLDQMNKEKGFFVWLSEMLSTHPPLPKRINEIAVFFGEPEQTVIEKKTSKLIWLWVPTTAAIFALFVAAGVYAFEKIAEWTAGEGYEEYEDYGEEEGTAEPIPPIIEAAVAGNTEKVAAFIEKDEDVHAIDNQGYTPLHWAVLDNNPKMVELLLKAGANPNEEDYYGMTPLAKAAEQGNAEMVKRLGRAGGDPNYQSKEAETTPLFYAVLSEDPATVSALLELGADAEHKDSENITILMHAIETGNRHIIESLKKASE</sequence>
<evidence type="ECO:0000256" key="8">
    <source>
        <dbReference type="ARBA" id="ARBA00022833"/>
    </source>
</evidence>
<evidence type="ECO:0000256" key="7">
    <source>
        <dbReference type="ARBA" id="ARBA00022801"/>
    </source>
</evidence>
<keyword evidence="16" id="KW-1185">Reference proteome</keyword>
<evidence type="ECO:0000256" key="4">
    <source>
        <dbReference type="ARBA" id="ARBA00022670"/>
    </source>
</evidence>
<dbReference type="InterPro" id="IPR036770">
    <property type="entry name" value="Ankyrin_rpt-contain_sf"/>
</dbReference>
<comment type="caution">
    <text evidence="15">The sequence shown here is derived from an EMBL/GenBank/DDBJ whole genome shotgun (WGS) entry which is preliminary data.</text>
</comment>
<dbReference type="Proteomes" id="UP000031982">
    <property type="component" value="Unassembled WGS sequence"/>
</dbReference>
<comment type="subcellular location">
    <subcellularLocation>
        <location evidence="2">Cell membrane</location>
        <topology evidence="2">Multi-pass membrane protein</topology>
    </subcellularLocation>
</comment>
<keyword evidence="9 13" id="KW-1133">Transmembrane helix</keyword>
<dbReference type="PROSITE" id="PS50297">
    <property type="entry name" value="ANK_REP_REGION"/>
    <property type="match status" value="2"/>
</dbReference>